<reference evidence="2" key="1">
    <citation type="journal article" date="2019" name="Int. J. Syst. Evol. Microbiol.">
        <title>The Global Catalogue of Microorganisms (GCM) 10K type strain sequencing project: providing services to taxonomists for standard genome sequencing and annotation.</title>
        <authorList>
            <consortium name="The Broad Institute Genomics Platform"/>
            <consortium name="The Broad Institute Genome Sequencing Center for Infectious Disease"/>
            <person name="Wu L."/>
            <person name="Ma J."/>
        </authorList>
    </citation>
    <scope>NUCLEOTIDE SEQUENCE [LARGE SCALE GENOMIC DNA]</scope>
    <source>
        <strain evidence="2">CCUG 60898</strain>
    </source>
</reference>
<dbReference type="InterPro" id="IPR014127">
    <property type="entry name" value="CHP02757"/>
</dbReference>
<keyword evidence="2" id="KW-1185">Reference proteome</keyword>
<organism evidence="1 2">
    <name type="scientific">Salinimicrobium gaetbulicola</name>
    <dbReference type="NCBI Taxonomy" id="999702"/>
    <lineage>
        <taxon>Bacteria</taxon>
        <taxon>Pseudomonadati</taxon>
        <taxon>Bacteroidota</taxon>
        <taxon>Flavobacteriia</taxon>
        <taxon>Flavobacteriales</taxon>
        <taxon>Flavobacteriaceae</taxon>
        <taxon>Salinimicrobium</taxon>
    </lineage>
</organism>
<proteinExistence type="predicted"/>
<comment type="caution">
    <text evidence="1">The sequence shown here is derived from an EMBL/GenBank/DDBJ whole genome shotgun (WGS) entry which is preliminary data.</text>
</comment>
<dbReference type="EMBL" id="JBHTJP010000032">
    <property type="protein sequence ID" value="MFD0975631.1"/>
    <property type="molecule type" value="Genomic_DNA"/>
</dbReference>
<name>A0ABW3ICD8_9FLAO</name>
<evidence type="ECO:0000313" key="2">
    <source>
        <dbReference type="Proteomes" id="UP001597100"/>
    </source>
</evidence>
<dbReference type="Proteomes" id="UP001597100">
    <property type="component" value="Unassembled WGS sequence"/>
</dbReference>
<dbReference type="NCBIfam" id="TIGR02757">
    <property type="entry name" value="TIGR02757 family protein"/>
    <property type="match status" value="1"/>
</dbReference>
<gene>
    <name evidence="1" type="ORF">ACFQ1G_02400</name>
</gene>
<dbReference type="Pfam" id="PF09674">
    <property type="entry name" value="DUF2400"/>
    <property type="match status" value="1"/>
</dbReference>
<accession>A0ABW3ICD8</accession>
<dbReference type="RefSeq" id="WP_380736673.1">
    <property type="nucleotide sequence ID" value="NZ_JBHTJP010000032.1"/>
</dbReference>
<evidence type="ECO:0000313" key="1">
    <source>
        <dbReference type="EMBL" id="MFD0975631.1"/>
    </source>
</evidence>
<sequence>MTATELKEFLDFKVDQYNNPDFISSDPVQIPHLFSLKEDKEISGFLTATIAWGNRKSILKNAHSLMELMGNTPFDFVMEHSEQDMEALENFVHRTFNSTDLIYFIQALQNIYKHHNGLEGIFTKHSNERGLQLAIHEFKKIFFELPHQSRTQKHVSDPLKNSAAKRINMFLRWMVRRDAGNVDFGLWEDISPSLLSCPLDVHSGNVARKLGLLKRKQNDAKALLELDTALRKMDAEDPVKYDFALFGLGVFEKY</sequence>
<protein>
    <submittedName>
        <fullName evidence="1">TIGR02757 family protein</fullName>
    </submittedName>
</protein>